<feature type="non-terminal residue" evidence="1">
    <location>
        <position position="1"/>
    </location>
</feature>
<proteinExistence type="predicted"/>
<evidence type="ECO:0000313" key="2">
    <source>
        <dbReference type="Proteomes" id="UP000555836"/>
    </source>
</evidence>
<comment type="caution">
    <text evidence="1">The sequence shown here is derived from an EMBL/GenBank/DDBJ whole genome shotgun (WGS) entry which is preliminary data.</text>
</comment>
<dbReference type="Proteomes" id="UP000555836">
    <property type="component" value="Unassembled WGS sequence"/>
</dbReference>
<protein>
    <submittedName>
        <fullName evidence="1">Integrase</fullName>
    </submittedName>
</protein>
<accession>A0A7Y0X7N2</accession>
<evidence type="ECO:0000313" key="1">
    <source>
        <dbReference type="EMBL" id="NMU27739.1"/>
    </source>
</evidence>
<dbReference type="EMBL" id="JABCLD010001853">
    <property type="protein sequence ID" value="NMU27739.1"/>
    <property type="molecule type" value="Genomic_DNA"/>
</dbReference>
<name>A0A7Y0X7N2_VIBPH</name>
<organism evidence="1 2">
    <name type="scientific">Vibrio parahaemolyticus</name>
    <dbReference type="NCBI Taxonomy" id="670"/>
    <lineage>
        <taxon>Bacteria</taxon>
        <taxon>Pseudomonadati</taxon>
        <taxon>Pseudomonadota</taxon>
        <taxon>Gammaproteobacteria</taxon>
        <taxon>Vibrionales</taxon>
        <taxon>Vibrionaceae</taxon>
        <taxon>Vibrio</taxon>
    </lineage>
</organism>
<reference evidence="1 2" key="1">
    <citation type="submission" date="2020-04" db="EMBL/GenBank/DDBJ databases">
        <title>Whole-genome sequencing of Vibrio spp. from China reveals different genetic environments of blaCTX-M-14 among diverse lineages.</title>
        <authorList>
            <person name="Zheng Z."/>
            <person name="Ye L."/>
            <person name="Chen S."/>
        </authorList>
    </citation>
    <scope>NUCLEOTIDE SEQUENCE [LARGE SCALE GENOMIC DNA]</scope>
    <source>
        <strain evidence="1 2">Vb0574</strain>
    </source>
</reference>
<gene>
    <name evidence="1" type="ORF">HKB21_19200</name>
</gene>
<sequence length="99" mass="11122">KSERLFFLADAAVESGEMGADRWYQYHKKTVTRLRELVAILENPDIENGAQIKLRGNDFSQLRRVAEKKSIEAIEKKGKESEEAVMLDDLKTLLGGGLG</sequence>
<dbReference type="AlphaFoldDB" id="A0A7Y0X7N2"/>